<dbReference type="Gene3D" id="2.60.40.1210">
    <property type="entry name" value="Cellobiose dehydrogenase, cytochrome domain"/>
    <property type="match status" value="1"/>
</dbReference>
<feature type="compositionally biased region" description="Low complexity" evidence="7">
    <location>
        <begin position="584"/>
        <end position="600"/>
    </location>
</feature>
<keyword evidence="3 8" id="KW-0812">Transmembrane</keyword>
<accession>A0A0L0TAA5</accession>
<proteinExistence type="predicted"/>
<dbReference type="CDD" id="cd09631">
    <property type="entry name" value="DOMON_DOH"/>
    <property type="match status" value="1"/>
</dbReference>
<dbReference type="InterPro" id="IPR015920">
    <property type="entry name" value="Cellobiose_DH-like_cyt"/>
</dbReference>
<dbReference type="PROSITE" id="PS50939">
    <property type="entry name" value="CYTOCHROME_B561"/>
    <property type="match status" value="1"/>
</dbReference>
<dbReference type="GO" id="GO:0016020">
    <property type="term" value="C:membrane"/>
    <property type="evidence" value="ECO:0007669"/>
    <property type="project" value="UniProtKB-SubCell"/>
</dbReference>
<dbReference type="InterPro" id="IPR006593">
    <property type="entry name" value="Cyt_b561/ferric_Rdtase_TM"/>
</dbReference>
<dbReference type="PANTHER" id="PTHR47797">
    <property type="entry name" value="DEHYDROGENASE, PUTATIVE (AFU_ORTHOLOGUE AFUA_8G05805)-RELATED"/>
    <property type="match status" value="1"/>
</dbReference>
<dbReference type="Proteomes" id="UP000054350">
    <property type="component" value="Unassembled WGS sequence"/>
</dbReference>
<keyword evidence="4" id="KW-0249">Electron transport</keyword>
<evidence type="ECO:0008006" key="14">
    <source>
        <dbReference type="Google" id="ProtNLM"/>
    </source>
</evidence>
<dbReference type="SMART" id="SM00665">
    <property type="entry name" value="B561"/>
    <property type="match status" value="1"/>
</dbReference>
<feature type="region of interest" description="Disordered" evidence="7">
    <location>
        <begin position="569"/>
        <end position="600"/>
    </location>
</feature>
<organism evidence="12 13">
    <name type="scientific">Allomyces macrogynus (strain ATCC 38327)</name>
    <name type="common">Allomyces javanicus var. macrogynus</name>
    <dbReference type="NCBI Taxonomy" id="578462"/>
    <lineage>
        <taxon>Eukaryota</taxon>
        <taxon>Fungi</taxon>
        <taxon>Fungi incertae sedis</taxon>
        <taxon>Blastocladiomycota</taxon>
        <taxon>Blastocladiomycetes</taxon>
        <taxon>Blastocladiales</taxon>
        <taxon>Blastocladiaceae</taxon>
        <taxon>Allomyces</taxon>
    </lineage>
</organism>
<feature type="domain" description="Cytochrome b561" evidence="11">
    <location>
        <begin position="353"/>
        <end position="548"/>
    </location>
</feature>
<dbReference type="CDD" id="cd09630">
    <property type="entry name" value="CDH_like_cytochrome"/>
    <property type="match status" value="1"/>
</dbReference>
<evidence type="ECO:0000256" key="2">
    <source>
        <dbReference type="ARBA" id="ARBA00022448"/>
    </source>
</evidence>
<dbReference type="AlphaFoldDB" id="A0A0L0TAA5"/>
<feature type="transmembrane region" description="Helical" evidence="8">
    <location>
        <begin position="459"/>
        <end position="478"/>
    </location>
</feature>
<dbReference type="STRING" id="578462.A0A0L0TAA5"/>
<evidence type="ECO:0000256" key="1">
    <source>
        <dbReference type="ARBA" id="ARBA00004370"/>
    </source>
</evidence>
<feature type="domain" description="DOMON" evidence="10">
    <location>
        <begin position="229"/>
        <end position="343"/>
    </location>
</feature>
<feature type="signal peptide" evidence="9">
    <location>
        <begin position="1"/>
        <end position="27"/>
    </location>
</feature>
<dbReference type="Gene3D" id="1.20.120.1770">
    <property type="match status" value="1"/>
</dbReference>
<evidence type="ECO:0000256" key="3">
    <source>
        <dbReference type="ARBA" id="ARBA00022692"/>
    </source>
</evidence>
<keyword evidence="13" id="KW-1185">Reference proteome</keyword>
<keyword evidence="6 8" id="KW-0472">Membrane</keyword>
<reference evidence="13" key="2">
    <citation type="submission" date="2009-11" db="EMBL/GenBank/DDBJ databases">
        <title>The Genome Sequence of Allomyces macrogynus strain ATCC 38327.</title>
        <authorList>
            <consortium name="The Broad Institute Genome Sequencing Platform"/>
            <person name="Russ C."/>
            <person name="Cuomo C."/>
            <person name="Shea T."/>
            <person name="Young S.K."/>
            <person name="Zeng Q."/>
            <person name="Koehrsen M."/>
            <person name="Haas B."/>
            <person name="Borodovsky M."/>
            <person name="Guigo R."/>
            <person name="Alvarado L."/>
            <person name="Berlin A."/>
            <person name="Borenstein D."/>
            <person name="Chen Z."/>
            <person name="Engels R."/>
            <person name="Freedman E."/>
            <person name="Gellesch M."/>
            <person name="Goldberg J."/>
            <person name="Griggs A."/>
            <person name="Gujja S."/>
            <person name="Heiman D."/>
            <person name="Hepburn T."/>
            <person name="Howarth C."/>
            <person name="Jen D."/>
            <person name="Larson L."/>
            <person name="Lewis B."/>
            <person name="Mehta T."/>
            <person name="Park D."/>
            <person name="Pearson M."/>
            <person name="Roberts A."/>
            <person name="Saif S."/>
            <person name="Shenoy N."/>
            <person name="Sisk P."/>
            <person name="Stolte C."/>
            <person name="Sykes S."/>
            <person name="Walk T."/>
            <person name="White J."/>
            <person name="Yandava C."/>
            <person name="Burger G."/>
            <person name="Gray M.W."/>
            <person name="Holland P.W.H."/>
            <person name="King N."/>
            <person name="Lang F.B.F."/>
            <person name="Roger A.J."/>
            <person name="Ruiz-Trillo I."/>
            <person name="Lander E."/>
            <person name="Nusbaum C."/>
        </authorList>
    </citation>
    <scope>NUCLEOTIDE SEQUENCE [LARGE SCALE GENOMIC DNA]</scope>
    <source>
        <strain evidence="13">ATCC 38327</strain>
    </source>
</reference>
<dbReference type="OrthoDB" id="19261at2759"/>
<feature type="compositionally biased region" description="Acidic residues" evidence="7">
    <location>
        <begin position="198"/>
        <end position="207"/>
    </location>
</feature>
<dbReference type="PANTHER" id="PTHR47797:SF3">
    <property type="entry name" value="CYTOCHROME B561 DOMAIN-CONTAINING PROTEIN"/>
    <property type="match status" value="1"/>
</dbReference>
<dbReference type="PROSITE" id="PS50836">
    <property type="entry name" value="DOMON"/>
    <property type="match status" value="2"/>
</dbReference>
<reference evidence="12 13" key="1">
    <citation type="submission" date="2009-11" db="EMBL/GenBank/DDBJ databases">
        <title>Annotation of Allomyces macrogynus ATCC 38327.</title>
        <authorList>
            <consortium name="The Broad Institute Genome Sequencing Platform"/>
            <person name="Russ C."/>
            <person name="Cuomo C."/>
            <person name="Burger G."/>
            <person name="Gray M.W."/>
            <person name="Holland P.W.H."/>
            <person name="King N."/>
            <person name="Lang F.B.F."/>
            <person name="Roger A.J."/>
            <person name="Ruiz-Trillo I."/>
            <person name="Young S.K."/>
            <person name="Zeng Q."/>
            <person name="Gargeya S."/>
            <person name="Fitzgerald M."/>
            <person name="Haas B."/>
            <person name="Abouelleil A."/>
            <person name="Alvarado L."/>
            <person name="Arachchi H.M."/>
            <person name="Berlin A."/>
            <person name="Chapman S.B."/>
            <person name="Gearin G."/>
            <person name="Goldberg J."/>
            <person name="Griggs A."/>
            <person name="Gujja S."/>
            <person name="Hansen M."/>
            <person name="Heiman D."/>
            <person name="Howarth C."/>
            <person name="Larimer J."/>
            <person name="Lui A."/>
            <person name="MacDonald P.J.P."/>
            <person name="McCowen C."/>
            <person name="Montmayeur A."/>
            <person name="Murphy C."/>
            <person name="Neiman D."/>
            <person name="Pearson M."/>
            <person name="Priest M."/>
            <person name="Roberts A."/>
            <person name="Saif S."/>
            <person name="Shea T."/>
            <person name="Sisk P."/>
            <person name="Stolte C."/>
            <person name="Sykes S."/>
            <person name="Wortman J."/>
            <person name="Nusbaum C."/>
            <person name="Birren B."/>
        </authorList>
    </citation>
    <scope>NUCLEOTIDE SEQUENCE [LARGE SCALE GENOMIC DNA]</scope>
    <source>
        <strain evidence="12 13">ATCC 38327</strain>
    </source>
</reference>
<dbReference type="InterPro" id="IPR005018">
    <property type="entry name" value="DOMON_domain"/>
</dbReference>
<gene>
    <name evidence="12" type="ORF">AMAG_16216</name>
</gene>
<evidence type="ECO:0000256" key="7">
    <source>
        <dbReference type="SAM" id="MobiDB-lite"/>
    </source>
</evidence>
<evidence type="ECO:0000259" key="11">
    <source>
        <dbReference type="PROSITE" id="PS50939"/>
    </source>
</evidence>
<dbReference type="SMART" id="SM00664">
    <property type="entry name" value="DoH"/>
    <property type="match status" value="2"/>
</dbReference>
<keyword evidence="2" id="KW-0813">Transport</keyword>
<feature type="transmembrane region" description="Helical" evidence="8">
    <location>
        <begin position="523"/>
        <end position="542"/>
    </location>
</feature>
<dbReference type="VEuPathDB" id="FungiDB:AMAG_16216"/>
<name>A0A0L0TAA5_ALLM3</name>
<evidence type="ECO:0000256" key="6">
    <source>
        <dbReference type="ARBA" id="ARBA00023136"/>
    </source>
</evidence>
<sequence length="600" mass="62084">MTSTALTLLAATLVLLACTSGPPGISAFRVARRQVAPASGSAGARTCVDDTLCVAMQPANNGASVDVTIATTAAGWTGIGIGEGMTSADCLIVWQQAGQWTVSRRYASGYTTPAVAATQNVEIVSSNATSVTVRRPATLSATAQDHSFTDSSQSFIYAYSDTPVTGNVLGMHDARGTFSYNALAAAAKAPPKVHSPNEDEGDGDGDGVPETPVSVAGTSGAPPVLCVAPKLCVAMAAVPGTGGKFVDVRLNTTVTDGWVAVGIGASMASADCLMAWRETGRWVVSRRYSTGRTTPRAAPTQSVRIVASTTDSVTLRRPAALSADAQHDRSFQDTAQTFIWAVADGRATSASSLGKHQDAGVFTYNALAADGSAAGAAVVGVGANRAAMLIAHGVLMAVAWSVVSFMGIYAARFLKNIRPKSWFPIHRALLTLVVVLTLIAFAIAVAATDGAHFSSIHGALGLAVVVLSVMQALLGVAIDKWFDPTRSRAPWHDKLHWVLGYIVAVLAPANVFLGHFAIESATWVLALNGAVVGAAVGVFVWAQVKIGQQHEHDAPHLSMPPMRSPAEVVAAAAEPVNKNDVPERPAAPAVPSPALARRRS</sequence>
<dbReference type="eggNOG" id="KOG4293">
    <property type="taxonomic scope" value="Eukaryota"/>
</dbReference>
<evidence type="ECO:0000256" key="8">
    <source>
        <dbReference type="SAM" id="Phobius"/>
    </source>
</evidence>
<feature type="region of interest" description="Disordered" evidence="7">
    <location>
        <begin position="189"/>
        <end position="216"/>
    </location>
</feature>
<feature type="transmembrane region" description="Helical" evidence="8">
    <location>
        <begin position="386"/>
        <end position="409"/>
    </location>
</feature>
<comment type="subcellular location">
    <subcellularLocation>
        <location evidence="1">Membrane</location>
    </subcellularLocation>
</comment>
<evidence type="ECO:0000259" key="10">
    <source>
        <dbReference type="PROSITE" id="PS50836"/>
    </source>
</evidence>
<keyword evidence="5 8" id="KW-1133">Transmembrane helix</keyword>
<dbReference type="InterPro" id="IPR045266">
    <property type="entry name" value="DOH_DOMON"/>
</dbReference>
<feature type="domain" description="DOMON" evidence="10">
    <location>
        <begin position="48"/>
        <end position="160"/>
    </location>
</feature>
<protein>
    <recommendedName>
        <fullName evidence="14">Cytochrome b561 domain-containing protein</fullName>
    </recommendedName>
</protein>
<evidence type="ECO:0000256" key="4">
    <source>
        <dbReference type="ARBA" id="ARBA00022982"/>
    </source>
</evidence>
<evidence type="ECO:0000256" key="9">
    <source>
        <dbReference type="SAM" id="SignalP"/>
    </source>
</evidence>
<keyword evidence="9" id="KW-0732">Signal</keyword>
<dbReference type="SUPFAM" id="SSF49344">
    <property type="entry name" value="CBD9-like"/>
    <property type="match status" value="2"/>
</dbReference>
<dbReference type="EMBL" id="GG745373">
    <property type="protein sequence ID" value="KNE71661.1"/>
    <property type="molecule type" value="Genomic_DNA"/>
</dbReference>
<evidence type="ECO:0000313" key="12">
    <source>
        <dbReference type="EMBL" id="KNE71661.1"/>
    </source>
</evidence>
<evidence type="ECO:0000313" key="13">
    <source>
        <dbReference type="Proteomes" id="UP000054350"/>
    </source>
</evidence>
<feature type="transmembrane region" description="Helical" evidence="8">
    <location>
        <begin position="498"/>
        <end position="517"/>
    </location>
</feature>
<evidence type="ECO:0000256" key="5">
    <source>
        <dbReference type="ARBA" id="ARBA00022989"/>
    </source>
</evidence>
<dbReference type="Pfam" id="PF16010">
    <property type="entry name" value="CDH-cyt"/>
    <property type="match status" value="2"/>
</dbReference>
<dbReference type="CDD" id="cd08760">
    <property type="entry name" value="Cyt_b561_FRRS1_like"/>
    <property type="match status" value="1"/>
</dbReference>
<dbReference type="Pfam" id="PF03188">
    <property type="entry name" value="Cytochrom_B561"/>
    <property type="match status" value="1"/>
</dbReference>
<feature type="chain" id="PRO_5005548598" description="Cytochrome b561 domain-containing protein" evidence="9">
    <location>
        <begin position="28"/>
        <end position="600"/>
    </location>
</feature>
<feature type="transmembrane region" description="Helical" evidence="8">
    <location>
        <begin position="429"/>
        <end position="447"/>
    </location>
</feature>